<sequence length="233" mass="24493">MKSFPTFAAAALALVLPLGGAVAGAAEGDCYDIFPNDPATEVLACHDTKYLTGLGGNLGNLQAIGLTDEAPTSGDRRSGGVNVNVVPGVTFVDDTDPRFSHTIHGAFTGVIDEMSAAMYLGNPLDAALAANPNMRVRLSIGGTTVYDNYGNAAADTAEMMTVTHDSELQTAYFQFTGLYSKLADNTATTRHEIVLQFSEAYYGDGNHVLYYDSAETPSSLSINDADAFGTVLK</sequence>
<organism evidence="2 3">
    <name type="scientific">Euzebya pacifica</name>
    <dbReference type="NCBI Taxonomy" id="1608957"/>
    <lineage>
        <taxon>Bacteria</taxon>
        <taxon>Bacillati</taxon>
        <taxon>Actinomycetota</taxon>
        <taxon>Nitriliruptoria</taxon>
        <taxon>Euzebyales</taxon>
    </lineage>
</organism>
<dbReference type="AlphaFoldDB" id="A0A346XX96"/>
<protein>
    <submittedName>
        <fullName evidence="2">Uncharacterized protein</fullName>
    </submittedName>
</protein>
<proteinExistence type="predicted"/>
<dbReference type="KEGG" id="euz:DVS28_a2160"/>
<dbReference type="Proteomes" id="UP000264006">
    <property type="component" value="Chromosome"/>
</dbReference>
<accession>A0A346XX96</accession>
<dbReference type="EMBL" id="CP031165">
    <property type="protein sequence ID" value="AXV06843.1"/>
    <property type="molecule type" value="Genomic_DNA"/>
</dbReference>
<evidence type="ECO:0000256" key="1">
    <source>
        <dbReference type="SAM" id="SignalP"/>
    </source>
</evidence>
<gene>
    <name evidence="2" type="ORF">DVS28_a2160</name>
</gene>
<reference evidence="2 3" key="1">
    <citation type="submission" date="2018-09" db="EMBL/GenBank/DDBJ databases">
        <title>Complete genome sequence of Euzebya sp. DY32-46 isolated from seawater of Pacific Ocean.</title>
        <authorList>
            <person name="Xu L."/>
            <person name="Wu Y.-H."/>
            <person name="Xu X.-W."/>
        </authorList>
    </citation>
    <scope>NUCLEOTIDE SEQUENCE [LARGE SCALE GENOMIC DNA]</scope>
    <source>
        <strain evidence="2 3">DY32-46</strain>
    </source>
</reference>
<name>A0A346XX96_9ACTN</name>
<keyword evidence="3" id="KW-1185">Reference proteome</keyword>
<evidence type="ECO:0000313" key="3">
    <source>
        <dbReference type="Proteomes" id="UP000264006"/>
    </source>
</evidence>
<feature type="signal peptide" evidence="1">
    <location>
        <begin position="1"/>
        <end position="25"/>
    </location>
</feature>
<feature type="chain" id="PRO_5016982104" evidence="1">
    <location>
        <begin position="26"/>
        <end position="233"/>
    </location>
</feature>
<evidence type="ECO:0000313" key="2">
    <source>
        <dbReference type="EMBL" id="AXV06843.1"/>
    </source>
</evidence>
<dbReference type="RefSeq" id="WP_164710379.1">
    <property type="nucleotide sequence ID" value="NZ_CP031165.1"/>
</dbReference>
<keyword evidence="1" id="KW-0732">Signal</keyword>